<keyword evidence="2" id="KW-1185">Reference proteome</keyword>
<dbReference type="InterPro" id="IPR038495">
    <property type="entry name" value="ATPase_E_C"/>
</dbReference>
<dbReference type="HOGENOM" id="CLU_114404_0_0_9"/>
<comment type="caution">
    <text evidence="1">The sequence shown here is derived from an EMBL/GenBank/DDBJ whole genome shotgun (WGS) entry which is preliminary data.</text>
</comment>
<dbReference type="Proteomes" id="UP000005384">
    <property type="component" value="Unassembled WGS sequence"/>
</dbReference>
<evidence type="ECO:0000313" key="1">
    <source>
        <dbReference type="EMBL" id="EHI61732.1"/>
    </source>
</evidence>
<accession>G5I9J3</accession>
<evidence type="ECO:0000313" key="2">
    <source>
        <dbReference type="Proteomes" id="UP000005384"/>
    </source>
</evidence>
<dbReference type="PATRIC" id="fig|742737.3.peg.177"/>
<dbReference type="AlphaFoldDB" id="G5I9J3"/>
<sequence>MTTEEKLEHFSSFCIEDARTRSAKMLDEYTNALERTFEEHQADATRRANMQLDAETAKMQREINKNLSIEQINLKRTLGHKQDELKDMLFVELKDMLENFMETADYQKLLESQISRAKEVAGNEPLIIYLDPADEDKARRLALQHNADIRISEYSFSGGSRAVIPSKNILIDNSFETKLAEARADFRFELNTEAGGRIHG</sequence>
<name>G5I9J3_9FIRM</name>
<organism evidence="1 2">
    <name type="scientific">Hungatella hathewayi WAL-18680</name>
    <dbReference type="NCBI Taxonomy" id="742737"/>
    <lineage>
        <taxon>Bacteria</taxon>
        <taxon>Bacillati</taxon>
        <taxon>Bacillota</taxon>
        <taxon>Clostridia</taxon>
        <taxon>Lachnospirales</taxon>
        <taxon>Lachnospiraceae</taxon>
        <taxon>Hungatella</taxon>
    </lineage>
</organism>
<reference evidence="1 2" key="1">
    <citation type="submission" date="2011-08" db="EMBL/GenBank/DDBJ databases">
        <title>The Genome Sequence of Clostridium hathewayi WAL-18680.</title>
        <authorList>
            <consortium name="The Broad Institute Genome Sequencing Platform"/>
            <person name="Earl A."/>
            <person name="Ward D."/>
            <person name="Feldgarden M."/>
            <person name="Gevers D."/>
            <person name="Finegold S.M."/>
            <person name="Summanen P.H."/>
            <person name="Molitoris D.R."/>
            <person name="Song M."/>
            <person name="Daigneault M."/>
            <person name="Allen-Vercoe E."/>
            <person name="Young S.K."/>
            <person name="Zeng Q."/>
            <person name="Gargeya S."/>
            <person name="Fitzgerald M."/>
            <person name="Haas B."/>
            <person name="Abouelleil A."/>
            <person name="Alvarado L."/>
            <person name="Arachchi H.M."/>
            <person name="Berlin A."/>
            <person name="Brown A."/>
            <person name="Chapman S.B."/>
            <person name="Chen Z."/>
            <person name="Dunbar C."/>
            <person name="Freedman E."/>
            <person name="Gearin G."/>
            <person name="Gellesch M."/>
            <person name="Goldberg J."/>
            <person name="Griggs A."/>
            <person name="Gujja S."/>
            <person name="Heiman D."/>
            <person name="Howarth C."/>
            <person name="Larson L."/>
            <person name="Lui A."/>
            <person name="MacDonald P.J.P."/>
            <person name="Montmayeur A."/>
            <person name="Murphy C."/>
            <person name="Neiman D."/>
            <person name="Pearson M."/>
            <person name="Priest M."/>
            <person name="Roberts A."/>
            <person name="Saif S."/>
            <person name="Shea T."/>
            <person name="Shenoy N."/>
            <person name="Sisk P."/>
            <person name="Stolte C."/>
            <person name="Sykes S."/>
            <person name="Wortman J."/>
            <person name="Nusbaum C."/>
            <person name="Birren B."/>
        </authorList>
    </citation>
    <scope>NUCLEOTIDE SEQUENCE [LARGE SCALE GENOMIC DNA]</scope>
    <source>
        <strain evidence="1 2">WAL-18680</strain>
    </source>
</reference>
<gene>
    <name evidence="1" type="ORF">HMPREF9473_00183</name>
</gene>
<dbReference type="EMBL" id="ADLN01000001">
    <property type="protein sequence ID" value="EHI61732.1"/>
    <property type="molecule type" value="Genomic_DNA"/>
</dbReference>
<dbReference type="OrthoDB" id="1768593at2"/>
<protein>
    <recommendedName>
        <fullName evidence="3">ATPase</fullName>
    </recommendedName>
</protein>
<dbReference type="SUPFAM" id="SSF160527">
    <property type="entry name" value="V-type ATPase subunit E-like"/>
    <property type="match status" value="1"/>
</dbReference>
<dbReference type="Gene3D" id="3.30.2320.30">
    <property type="entry name" value="ATP synthase, E subunit, C-terminal"/>
    <property type="match status" value="1"/>
</dbReference>
<dbReference type="RefSeq" id="WP_006778164.1">
    <property type="nucleotide sequence ID" value="NZ_CP040506.1"/>
</dbReference>
<evidence type="ECO:0008006" key="3">
    <source>
        <dbReference type="Google" id="ProtNLM"/>
    </source>
</evidence>
<proteinExistence type="predicted"/>